<proteinExistence type="predicted"/>
<sequence length="46" mass="5103">MDGIMYVVKTGCRWRSMPMTCLIGQQSMAILTLGVKAGYGSRFTRS</sequence>
<gene>
    <name evidence="1" type="ORF">GXP67_00055</name>
</gene>
<protein>
    <submittedName>
        <fullName evidence="1">Transposase</fullName>
    </submittedName>
</protein>
<accession>A0A6C0GB49</accession>
<dbReference type="KEGG" id="rhoz:GXP67_00055"/>
<dbReference type="AlphaFoldDB" id="A0A6C0GB49"/>
<dbReference type="Proteomes" id="UP000480178">
    <property type="component" value="Chromosome"/>
</dbReference>
<keyword evidence="2" id="KW-1185">Reference proteome</keyword>
<name>A0A6C0GB49_9BACT</name>
<reference evidence="1 2" key="1">
    <citation type="submission" date="2020-01" db="EMBL/GenBank/DDBJ databases">
        <authorList>
            <person name="Kim M.K."/>
        </authorList>
    </citation>
    <scope>NUCLEOTIDE SEQUENCE [LARGE SCALE GENOMIC DNA]</scope>
    <source>
        <strain evidence="1 2">172606-1</strain>
    </source>
</reference>
<organism evidence="1 2">
    <name type="scientific">Rhodocytophaga rosea</name>
    <dbReference type="NCBI Taxonomy" id="2704465"/>
    <lineage>
        <taxon>Bacteria</taxon>
        <taxon>Pseudomonadati</taxon>
        <taxon>Bacteroidota</taxon>
        <taxon>Cytophagia</taxon>
        <taxon>Cytophagales</taxon>
        <taxon>Rhodocytophagaceae</taxon>
        <taxon>Rhodocytophaga</taxon>
    </lineage>
</organism>
<evidence type="ECO:0000313" key="2">
    <source>
        <dbReference type="Proteomes" id="UP000480178"/>
    </source>
</evidence>
<dbReference type="EMBL" id="CP048222">
    <property type="protein sequence ID" value="QHT65179.1"/>
    <property type="molecule type" value="Genomic_DNA"/>
</dbReference>
<evidence type="ECO:0000313" key="1">
    <source>
        <dbReference type="EMBL" id="QHT65179.1"/>
    </source>
</evidence>